<keyword evidence="8" id="KW-1185">Reference proteome</keyword>
<protein>
    <submittedName>
        <fullName evidence="9">Uncharacterized protein</fullName>
    </submittedName>
</protein>
<feature type="domain" description="NWD1/2-like winged helix-turn-helix" evidence="7">
    <location>
        <begin position="665"/>
        <end position="780"/>
    </location>
</feature>
<proteinExistence type="predicted"/>
<dbReference type="SUPFAM" id="SSF50978">
    <property type="entry name" value="WD40 repeat-like"/>
    <property type="match status" value="1"/>
</dbReference>
<dbReference type="Pfam" id="PF00400">
    <property type="entry name" value="WD40"/>
    <property type="match status" value="1"/>
</dbReference>
<dbReference type="InterPro" id="IPR025139">
    <property type="entry name" value="DUF4062"/>
</dbReference>
<reference evidence="9" key="1">
    <citation type="submission" date="2022-11" db="UniProtKB">
        <authorList>
            <consortium name="WormBaseParasite"/>
        </authorList>
    </citation>
    <scope>IDENTIFICATION</scope>
</reference>
<dbReference type="SUPFAM" id="SSF50998">
    <property type="entry name" value="Quinoprotein alcohol dehydrogenase-like"/>
    <property type="match status" value="1"/>
</dbReference>
<dbReference type="SMART" id="SM00320">
    <property type="entry name" value="WD40"/>
    <property type="match status" value="3"/>
</dbReference>
<dbReference type="Pfam" id="PF05729">
    <property type="entry name" value="NACHT"/>
    <property type="match status" value="1"/>
</dbReference>
<evidence type="ECO:0000256" key="2">
    <source>
        <dbReference type="ARBA" id="ARBA00022737"/>
    </source>
</evidence>
<dbReference type="WBParaSite" id="ACRNAN_Path_547.g2073.t1">
    <property type="protein sequence ID" value="ACRNAN_Path_547.g2073.t1"/>
    <property type="gene ID" value="ACRNAN_Path_547.g2073"/>
</dbReference>
<name>A0A914C8A7_9BILA</name>
<feature type="compositionally biased region" description="Polar residues" evidence="3">
    <location>
        <begin position="20"/>
        <end position="33"/>
    </location>
</feature>
<dbReference type="Pfam" id="PF13271">
    <property type="entry name" value="DUF4062"/>
    <property type="match status" value="1"/>
</dbReference>
<dbReference type="InterPro" id="IPR001680">
    <property type="entry name" value="WD40_rpt"/>
</dbReference>
<accession>A0A914C8A7</accession>
<dbReference type="InterPro" id="IPR036322">
    <property type="entry name" value="WD40_repeat_dom_sf"/>
</dbReference>
<sequence length="1772" mass="201564">MSKPNIRVRASKNVKKKKSPATTAVVSSNQGVAASSPAPHSRIETSTNKNSIVQTTHSTAPRKRVVGAVPKKPVKPVADKVLAKRVLEQGTLAAFVTENEKKDKDPLEVDQDVLDTYQRVFSGQFEEIPIPQSKLVRVFTSSTFTDTTLERNALMEEVYPNLKRYCREIHGLDFQVVDMRWGVRDEATDDHMTTNLCINEIKNCQRFSMGPNFVVFLCQKYGYRPLPSEILSSELGILKRVLKENQARRNKILKRKGAKLCYERGYLNYEQMHNYFMSVTEREIIHGILKAESPNEHCLCYVRHIRNINISQTSTAAKFTDIVHKQINAEAQKLLASLRDERVPAKLKSQNIRRSNVDWYGREGMDTHYHATYLKEFCNDFYKSITSMVDNAMQKHAKYRDVLFAEILQHLHNGIQGSTRFYGREKELQTAKDYLLSTNTTPLIFYGEHGCGKTSILAKIATECRIWLTKNEVLDPVIVLRFLGTSPDSSSIAPLLTSVSNQLAYNYNPAFNGQCPTEISKLFSHFKKMTTLSTKDRPLLIILDSLDLLSKIDGSEELLWFPSTLPPNVKVIASYSAGTTIEASMRRLIEKEDQYVMVPSLGQELGLEIVNKWLGGIGRTLTTRQSEIVQKALSHCTLPLFLKLIFATVSRWKSYSRPQDTVLFKSVQQSIHALFDRTESHHGKLLVSHALSYITAARTGLSDSELEDLISLDDKVLDDIYQYHLPPVRRIPPLLWSRIRSDLPGYLSDRAADGVIVLNWYHQQFRTAAEERYFKNLNHLQNTHSAIADYFVGIWGGVPKPYQYTDLQKQRFGVIESEGLADRKVPEQPNVFHCKETDTIRYNCRKLNELPYHLLRARRLDELYSLCLFNYEFLQAKVCSFPLQAIVADYEDAIQNIEDSDASRQLRLVMDCLRLSASLLSRYPTMLAFELIGRLLPLFSENSWIKELLKGCDLEGPKFNCFIPAHHSFHSPGGPLKFSLEEHRFGVFGMELSSDKKMLASTSNQLIVWDIHTGDLARVINPNIDGIFLGMALSKDDKYAVAFSNDNQVAIMSLITGEYRMVEPDGMENQMEIGRVEFTAVDQNILLWSNSQFYIYDVEGHLLHRERLDSSIYDQKLIHVFYKTKQSLRLFTYTGDRDDWMVRLTGREDGTPIQPFSFCAALAFYDQKLTSGVCCVQHDFLQNHHFDVNGELEGTYSIVIFEMVDNRIQITEHLTDIDEKANAIVIWRRSQRINGVEVTWIVIVTVEGFLLCQTASNNKLTNLKLPAEVRNIPIRPMHTTSAFTMSCNDTVFVAGVRKNLFVWNIAAAQLVRTVDAHFGRILNLRSLNHNGQNLLISSSIDRSIKMWNMENIFEKSFAIANMDQPIEKILLAKEKPSLAVAQTRKYLGIWDIRAHRFITTLVTNVYGSVVTDCLITSDGKSIVCIESETLFFWDLKTQSVRKRMPAPQVHQIMFLANETLLGVLFRHLDTTEQKIARFTAFRIEDFGVHYSYEFPCRIFRNVAVLKDTSTVVAVSLFKGHDSVHVIDMSEAAIRYKFRPRLPKKQKDIIVQKLIPMPHNSNQVIVMDSDSRGSIWDVKHRKYLRSLPNFSGIVANDGKIGIHSPNKGGLHIVDMKTGANVKTLIGYVAEGVNDVQAEFTPNGKHILYYHNGHQTLRLFRVSDGKLIGTFRPHAQITTWACNPAGDRIAIGGQDGSLLTVVLFDEQVHPEILKNVAVLPSRKYLAEHLEIPMEDLETDESLDLRNLAVISKAAAKFKQSLHKKSKASVVCTIS</sequence>
<feature type="domain" description="DUF4062" evidence="5">
    <location>
        <begin position="137"/>
        <end position="226"/>
    </location>
</feature>
<evidence type="ECO:0000259" key="4">
    <source>
        <dbReference type="Pfam" id="PF05729"/>
    </source>
</evidence>
<evidence type="ECO:0000313" key="8">
    <source>
        <dbReference type="Proteomes" id="UP000887540"/>
    </source>
</evidence>
<dbReference type="InterPro" id="IPR019775">
    <property type="entry name" value="WD40_repeat_CS"/>
</dbReference>
<evidence type="ECO:0000259" key="7">
    <source>
        <dbReference type="Pfam" id="PF25469"/>
    </source>
</evidence>
<keyword evidence="2" id="KW-0677">Repeat</keyword>
<dbReference type="PANTHER" id="PTHR19871">
    <property type="entry name" value="BETA TRANSDUCIN-RELATED PROTEIN"/>
    <property type="match status" value="1"/>
</dbReference>
<dbReference type="InterPro" id="IPR027417">
    <property type="entry name" value="P-loop_NTPase"/>
</dbReference>
<evidence type="ECO:0000256" key="3">
    <source>
        <dbReference type="SAM" id="MobiDB-lite"/>
    </source>
</evidence>
<evidence type="ECO:0000259" key="5">
    <source>
        <dbReference type="Pfam" id="PF13271"/>
    </source>
</evidence>
<dbReference type="SUPFAM" id="SSF52540">
    <property type="entry name" value="P-loop containing nucleoside triphosphate hydrolases"/>
    <property type="match status" value="1"/>
</dbReference>
<feature type="domain" description="NACHT" evidence="4">
    <location>
        <begin position="443"/>
        <end position="614"/>
    </location>
</feature>
<dbReference type="Gene3D" id="1.25.40.370">
    <property type="match status" value="1"/>
</dbReference>
<dbReference type="InterPro" id="IPR056534">
    <property type="entry name" value="Beta-prop_NWD2_C"/>
</dbReference>
<evidence type="ECO:0000259" key="6">
    <source>
        <dbReference type="Pfam" id="PF23586"/>
    </source>
</evidence>
<dbReference type="Gene3D" id="3.40.50.300">
    <property type="entry name" value="P-loop containing nucleotide triphosphate hydrolases"/>
    <property type="match status" value="1"/>
</dbReference>
<evidence type="ECO:0000313" key="9">
    <source>
        <dbReference type="WBParaSite" id="ACRNAN_Path_547.g2073.t1"/>
    </source>
</evidence>
<feature type="region of interest" description="Disordered" evidence="3">
    <location>
        <begin position="1"/>
        <end position="61"/>
    </location>
</feature>
<dbReference type="Proteomes" id="UP000887540">
    <property type="component" value="Unplaced"/>
</dbReference>
<dbReference type="Pfam" id="PF23586">
    <property type="entry name" value="Beta-prop_NWD2_C"/>
    <property type="match status" value="1"/>
</dbReference>
<dbReference type="PANTHER" id="PTHR19871:SF14">
    <property type="entry name" value="DUF4062 DOMAIN-CONTAINING PROTEIN"/>
    <property type="match status" value="1"/>
</dbReference>
<dbReference type="InterPro" id="IPR015943">
    <property type="entry name" value="WD40/YVTN_repeat-like_dom_sf"/>
</dbReference>
<evidence type="ECO:0000256" key="1">
    <source>
        <dbReference type="ARBA" id="ARBA00022574"/>
    </source>
</evidence>
<dbReference type="Gene3D" id="2.130.10.10">
    <property type="entry name" value="YVTN repeat-like/Quinoprotein amine dehydrogenase"/>
    <property type="match status" value="3"/>
</dbReference>
<dbReference type="PROSITE" id="PS00678">
    <property type="entry name" value="WD_REPEATS_1"/>
    <property type="match status" value="1"/>
</dbReference>
<dbReference type="InterPro" id="IPR007111">
    <property type="entry name" value="NACHT_NTPase"/>
</dbReference>
<feature type="compositionally biased region" description="Polar residues" evidence="3">
    <location>
        <begin position="44"/>
        <end position="59"/>
    </location>
</feature>
<feature type="compositionally biased region" description="Basic residues" evidence="3">
    <location>
        <begin position="9"/>
        <end position="19"/>
    </location>
</feature>
<dbReference type="Pfam" id="PF25469">
    <property type="entry name" value="WHD_NWD1"/>
    <property type="match status" value="1"/>
</dbReference>
<feature type="domain" description="NWD2 C-terminal beta-propeller" evidence="6">
    <location>
        <begin position="1357"/>
        <end position="1699"/>
    </location>
</feature>
<dbReference type="InterPro" id="IPR057588">
    <property type="entry name" value="NWD1/2-like_WH"/>
</dbReference>
<keyword evidence="1" id="KW-0853">WD repeat</keyword>
<dbReference type="InterPro" id="IPR052752">
    <property type="entry name" value="NACHT-WD_repeat"/>
</dbReference>
<organism evidence="8 9">
    <name type="scientific">Acrobeloides nanus</name>
    <dbReference type="NCBI Taxonomy" id="290746"/>
    <lineage>
        <taxon>Eukaryota</taxon>
        <taxon>Metazoa</taxon>
        <taxon>Ecdysozoa</taxon>
        <taxon>Nematoda</taxon>
        <taxon>Chromadorea</taxon>
        <taxon>Rhabditida</taxon>
        <taxon>Tylenchina</taxon>
        <taxon>Cephalobomorpha</taxon>
        <taxon>Cephaloboidea</taxon>
        <taxon>Cephalobidae</taxon>
        <taxon>Acrobeloides</taxon>
    </lineage>
</organism>
<dbReference type="InterPro" id="IPR011047">
    <property type="entry name" value="Quinoprotein_ADH-like_sf"/>
</dbReference>